<reference evidence="2 3" key="1">
    <citation type="submission" date="2016-09" db="EMBL/GenBank/DDBJ databases">
        <title>Rhizobium oryziradicis sp. nov., isolated from the root of rice.</title>
        <authorList>
            <person name="Zhao J."/>
            <person name="Zhang X."/>
        </authorList>
    </citation>
    <scope>NUCLEOTIDE SEQUENCE [LARGE SCALE GENOMIC DNA]</scope>
    <source>
        <strain evidence="2 3">14971</strain>
    </source>
</reference>
<dbReference type="PROSITE" id="PS51257">
    <property type="entry name" value="PROKAR_LIPOPROTEIN"/>
    <property type="match status" value="1"/>
</dbReference>
<evidence type="ECO:0000313" key="4">
    <source>
        <dbReference type="Proteomes" id="UP000544107"/>
    </source>
</evidence>
<reference evidence="1 4" key="2">
    <citation type="submission" date="2020-08" db="EMBL/GenBank/DDBJ databases">
        <title>Genomic Encyclopedia of Type Strains, Phase IV (KMG-IV): sequencing the most valuable type-strain genomes for metagenomic binning, comparative biology and taxonomic classification.</title>
        <authorList>
            <person name="Goeker M."/>
        </authorList>
    </citation>
    <scope>NUCLEOTIDE SEQUENCE [LARGE SCALE GENOMIC DNA]</scope>
    <source>
        <strain evidence="1 4">DSM 100021</strain>
    </source>
</reference>
<comment type="caution">
    <text evidence="2">The sequence shown here is derived from an EMBL/GenBank/DDBJ whole genome shotgun (WGS) entry which is preliminary data.</text>
</comment>
<dbReference type="RefSeq" id="WP_075616866.1">
    <property type="nucleotide sequence ID" value="NZ_JACIED010000002.1"/>
</dbReference>
<evidence type="ECO:0000313" key="3">
    <source>
        <dbReference type="Proteomes" id="UP000185598"/>
    </source>
</evidence>
<protein>
    <submittedName>
        <fullName evidence="2">Uncharacterized protein</fullName>
    </submittedName>
</protein>
<organism evidence="2 3">
    <name type="scientific">Allorhizobium taibaishanense</name>
    <dbReference type="NCBI Taxonomy" id="887144"/>
    <lineage>
        <taxon>Bacteria</taxon>
        <taxon>Pseudomonadati</taxon>
        <taxon>Pseudomonadota</taxon>
        <taxon>Alphaproteobacteria</taxon>
        <taxon>Hyphomicrobiales</taxon>
        <taxon>Rhizobiaceae</taxon>
        <taxon>Rhizobium/Agrobacterium group</taxon>
        <taxon>Allorhizobium</taxon>
    </lineage>
</organism>
<dbReference type="Proteomes" id="UP000185598">
    <property type="component" value="Unassembled WGS sequence"/>
</dbReference>
<dbReference type="AlphaFoldDB" id="A0A1Q8ZZC7"/>
<dbReference type="EMBL" id="MKIN01000027">
    <property type="protein sequence ID" value="OLP47692.1"/>
    <property type="molecule type" value="Genomic_DNA"/>
</dbReference>
<keyword evidence="3" id="KW-1185">Reference proteome</keyword>
<dbReference type="EMBL" id="JACIED010000002">
    <property type="protein sequence ID" value="MBB4007328.1"/>
    <property type="molecule type" value="Genomic_DNA"/>
</dbReference>
<sequence>MRMFFSLAAAALLAGCTAMQDKEIGAVRLVTDAKGRPLKIFMEKSTGNAITDRRVILFTRTTFAKRVPEPLPNHVYRQSVHGVASDHPSTIDIRFFGN</sequence>
<evidence type="ECO:0000313" key="1">
    <source>
        <dbReference type="EMBL" id="MBB4007328.1"/>
    </source>
</evidence>
<name>A0A1Q8ZZC7_9HYPH</name>
<accession>A0A1Q8ZZC7</accession>
<proteinExistence type="predicted"/>
<evidence type="ECO:0000313" key="2">
    <source>
        <dbReference type="EMBL" id="OLP47692.1"/>
    </source>
</evidence>
<dbReference type="Proteomes" id="UP000544107">
    <property type="component" value="Unassembled WGS sequence"/>
</dbReference>
<dbReference type="OrthoDB" id="8290114at2"/>
<gene>
    <name evidence="2" type="ORF">BJF91_04715</name>
    <name evidence="1" type="ORF">GGQ71_001591</name>
</gene>